<evidence type="ECO:0000313" key="2">
    <source>
        <dbReference type="EMBL" id="EMA14013.1"/>
    </source>
</evidence>
<dbReference type="PANTHER" id="PTHR43736">
    <property type="entry name" value="ADP-RIBOSE PYROPHOSPHATASE"/>
    <property type="match status" value="1"/>
</dbReference>
<organism evidence="2 3">
    <name type="scientific">Haloarcula amylolytica JCM 13557</name>
    <dbReference type="NCBI Taxonomy" id="1227452"/>
    <lineage>
        <taxon>Archaea</taxon>
        <taxon>Methanobacteriati</taxon>
        <taxon>Methanobacteriota</taxon>
        <taxon>Stenosarchaea group</taxon>
        <taxon>Halobacteria</taxon>
        <taxon>Halobacteriales</taxon>
        <taxon>Haloarculaceae</taxon>
        <taxon>Haloarcula</taxon>
    </lineage>
</organism>
<dbReference type="RefSeq" id="WP_008313763.1">
    <property type="nucleotide sequence ID" value="NZ_AOLW01000068.1"/>
</dbReference>
<dbReference type="Pfam" id="PF00293">
    <property type="entry name" value="NUDIX"/>
    <property type="match status" value="1"/>
</dbReference>
<dbReference type="PANTHER" id="PTHR43736:SF1">
    <property type="entry name" value="DIHYDRONEOPTERIN TRIPHOSPHATE DIPHOSPHATASE"/>
    <property type="match status" value="1"/>
</dbReference>
<keyword evidence="3" id="KW-1185">Reference proteome</keyword>
<dbReference type="InterPro" id="IPR015797">
    <property type="entry name" value="NUDIX_hydrolase-like_dom_sf"/>
</dbReference>
<dbReference type="Gene3D" id="3.90.79.10">
    <property type="entry name" value="Nucleoside Triphosphate Pyrophosphohydrolase"/>
    <property type="match status" value="1"/>
</dbReference>
<dbReference type="CDD" id="cd02883">
    <property type="entry name" value="NUDIX_Hydrolase"/>
    <property type="match status" value="1"/>
</dbReference>
<dbReference type="EMBL" id="AOLW01000068">
    <property type="protein sequence ID" value="EMA14013.1"/>
    <property type="molecule type" value="Genomic_DNA"/>
</dbReference>
<proteinExistence type="predicted"/>
<protein>
    <submittedName>
        <fullName evidence="2">MutT/NUDIX family protein</fullName>
    </submittedName>
</protein>
<evidence type="ECO:0000259" key="1">
    <source>
        <dbReference type="PROSITE" id="PS51462"/>
    </source>
</evidence>
<gene>
    <name evidence="2" type="ORF">C442_20561</name>
</gene>
<comment type="caution">
    <text evidence="2">The sequence shown here is derived from an EMBL/GenBank/DDBJ whole genome shotgun (WGS) entry which is preliminary data.</text>
</comment>
<feature type="domain" description="Nudix hydrolase" evidence="1">
    <location>
        <begin position="1"/>
        <end position="140"/>
    </location>
</feature>
<name>M0JZT8_9EURY</name>
<dbReference type="Proteomes" id="UP000011623">
    <property type="component" value="Unassembled WGS sequence"/>
</dbReference>
<accession>M0JZT8</accession>
<dbReference type="AlphaFoldDB" id="M0JZT8"/>
<evidence type="ECO:0000313" key="3">
    <source>
        <dbReference type="Proteomes" id="UP000011623"/>
    </source>
</evidence>
<dbReference type="InterPro" id="IPR000086">
    <property type="entry name" value="NUDIX_hydrolase_dom"/>
</dbReference>
<sequence>MDKPAYVINTDGVVHKDDQYLLIERGSDEEHASGELAFPGGTVEAEPFEQEVLTDTVRREVLEEVGITITDINFIHSNTFEINDDTLCLNVVMLCSYAGGNAHVRDEDEVAAVHWKTYDEIVADDDVPQFTQRFADIAEEARTQD</sequence>
<reference evidence="2 3" key="1">
    <citation type="journal article" date="2014" name="PLoS Genet.">
        <title>Phylogenetically driven sequencing of extremely halophilic archaea reveals strategies for static and dynamic osmo-response.</title>
        <authorList>
            <person name="Becker E.A."/>
            <person name="Seitzer P.M."/>
            <person name="Tritt A."/>
            <person name="Larsen D."/>
            <person name="Krusor M."/>
            <person name="Yao A.I."/>
            <person name="Wu D."/>
            <person name="Madern D."/>
            <person name="Eisen J.A."/>
            <person name="Darling A.E."/>
            <person name="Facciotti M.T."/>
        </authorList>
    </citation>
    <scope>NUCLEOTIDE SEQUENCE [LARGE SCALE GENOMIC DNA]</scope>
    <source>
        <strain evidence="2 3">JCM 13557</strain>
    </source>
</reference>
<dbReference type="SUPFAM" id="SSF55811">
    <property type="entry name" value="Nudix"/>
    <property type="match status" value="1"/>
</dbReference>
<dbReference type="PROSITE" id="PS51462">
    <property type="entry name" value="NUDIX"/>
    <property type="match status" value="1"/>
</dbReference>